<organism evidence="2 3">
    <name type="scientific">Rhizobium grahamii</name>
    <dbReference type="NCBI Taxonomy" id="1120045"/>
    <lineage>
        <taxon>Bacteria</taxon>
        <taxon>Pseudomonadati</taxon>
        <taxon>Pseudomonadota</taxon>
        <taxon>Alphaproteobacteria</taxon>
        <taxon>Hyphomicrobiales</taxon>
        <taxon>Rhizobiaceae</taxon>
        <taxon>Rhizobium/Agrobacterium group</taxon>
        <taxon>Rhizobium</taxon>
    </lineage>
</organism>
<name>A0A5Q0CGG0_9HYPH</name>
<sequence length="339" mass="36946">MIASLTNRERAYNEFASVLDQSAYEPLPEDWLIGMTDIVHSTEVIGQGRYRDVNRAGVAIIAALGNALGTFDFPFTFGGDGAAFAVQGTARDTAEMALRQVAAYAERELGLEMRAGLTSLRDIRANGHDVRIAPYAASSNVTYTMFSGGGIRWMEEQLKLGRIQSPGDREGSADAPDLTGLSCDWAPFANNNGTILSLLVAPRAEESAAFTHLAKRIVEVFDRDPRNSIPLPQERPAGDPKSGRINAKIWTTAAQNSDFRKYDDALRLTVDCSLEQVEIVRSMLKAAELRGEVTYGLHCQSHAIMTCFVPSSNPHAHRHFLDGMDGGYSMAAAMMRKAA</sequence>
<evidence type="ECO:0000256" key="1">
    <source>
        <dbReference type="SAM" id="MobiDB-lite"/>
    </source>
</evidence>
<dbReference type="Proteomes" id="UP000326881">
    <property type="component" value="Plasmid unnamed"/>
</dbReference>
<dbReference type="EMBL" id="CP043499">
    <property type="protein sequence ID" value="QFY63107.1"/>
    <property type="molecule type" value="Genomic_DNA"/>
</dbReference>
<proteinExistence type="predicted"/>
<dbReference type="OrthoDB" id="5342145at2"/>
<feature type="region of interest" description="Disordered" evidence="1">
    <location>
        <begin position="225"/>
        <end position="244"/>
    </location>
</feature>
<keyword evidence="3" id="KW-1185">Reference proteome</keyword>
<reference evidence="2 3" key="1">
    <citation type="submission" date="2019-08" db="EMBL/GenBank/DDBJ databases">
        <title>Prosopis cineraria nodule microbiome.</title>
        <authorList>
            <person name="Ali R."/>
            <person name="Chaluvadi S.R."/>
            <person name="Wang X."/>
        </authorList>
    </citation>
    <scope>NUCLEOTIDE SEQUENCE [LARGE SCALE GENOMIC DNA]</scope>
    <source>
        <strain evidence="2 3">BG7</strain>
        <plasmid evidence="2 3">unnamed</plasmid>
    </source>
</reference>
<geneLocation type="plasmid" evidence="2 3">
    <name>unnamed</name>
</geneLocation>
<keyword evidence="2" id="KW-0614">Plasmid</keyword>
<dbReference type="InterPro" id="IPR021445">
    <property type="entry name" value="DUF3095"/>
</dbReference>
<dbReference type="RefSeq" id="WP_153273080.1">
    <property type="nucleotide sequence ID" value="NZ_CP043499.1"/>
</dbReference>
<dbReference type="AlphaFoldDB" id="A0A5Q0CGG0"/>
<dbReference type="Pfam" id="PF11294">
    <property type="entry name" value="DUF3095"/>
    <property type="match status" value="2"/>
</dbReference>
<dbReference type="KEGG" id="rgr:FZ934_22625"/>
<evidence type="ECO:0000313" key="3">
    <source>
        <dbReference type="Proteomes" id="UP000326881"/>
    </source>
</evidence>
<accession>A0A5Q0CGG0</accession>
<evidence type="ECO:0000313" key="2">
    <source>
        <dbReference type="EMBL" id="QFY63107.1"/>
    </source>
</evidence>
<protein>
    <submittedName>
        <fullName evidence="2">DUF3095 domain-containing protein</fullName>
    </submittedName>
</protein>
<gene>
    <name evidence="2" type="ORF">FZ934_22625</name>
</gene>